<dbReference type="AlphaFoldDB" id="A0A9X0WET8"/>
<proteinExistence type="predicted"/>
<evidence type="ECO:0000313" key="1">
    <source>
        <dbReference type="EMBL" id="MBK1621738.1"/>
    </source>
</evidence>
<organism evidence="1 2">
    <name type="scientific">Lamprobacter modestohalophilus</name>
    <dbReference type="NCBI Taxonomy" id="1064514"/>
    <lineage>
        <taxon>Bacteria</taxon>
        <taxon>Pseudomonadati</taxon>
        <taxon>Pseudomonadota</taxon>
        <taxon>Gammaproteobacteria</taxon>
        <taxon>Chromatiales</taxon>
        <taxon>Chromatiaceae</taxon>
        <taxon>Lamprobacter</taxon>
    </lineage>
</organism>
<dbReference type="Proteomes" id="UP001138768">
    <property type="component" value="Unassembled WGS sequence"/>
</dbReference>
<gene>
    <name evidence="1" type="ORF">CKO42_25800</name>
</gene>
<reference evidence="1 2" key="1">
    <citation type="journal article" date="2020" name="Microorganisms">
        <title>Osmotic Adaptation and Compatible Solute Biosynthesis of Phototrophic Bacteria as Revealed from Genome Analyses.</title>
        <authorList>
            <person name="Imhoff J.F."/>
            <person name="Rahn T."/>
            <person name="Kunzel S."/>
            <person name="Keller A."/>
            <person name="Neulinger S.C."/>
        </authorList>
    </citation>
    <scope>NUCLEOTIDE SEQUENCE [LARGE SCALE GENOMIC DNA]</scope>
    <source>
        <strain evidence="1 2">DSM 25653</strain>
    </source>
</reference>
<feature type="non-terminal residue" evidence="1">
    <location>
        <position position="161"/>
    </location>
</feature>
<evidence type="ECO:0000313" key="2">
    <source>
        <dbReference type="Proteomes" id="UP001138768"/>
    </source>
</evidence>
<dbReference type="EMBL" id="NRRY01000109">
    <property type="protein sequence ID" value="MBK1621738.1"/>
    <property type="molecule type" value="Genomic_DNA"/>
</dbReference>
<accession>A0A9X0WET8</accession>
<sequence>MALSLTVASQAALSAPPMPPALSDLSARIQASLELPGTRVQMLDLEGQSVYLAGGGRYAFTGPAWDLWHGVELQDVAQASALAGRLDRDRLPLDAVDLGALPLNTDVLAEDSLWVFVDPLYPAGLEVLAELRDTGTPAQVVLLPVGGPESLDLARRLRCAP</sequence>
<protein>
    <submittedName>
        <fullName evidence="1">Uncharacterized protein</fullName>
    </submittedName>
</protein>
<keyword evidence="2" id="KW-1185">Reference proteome</keyword>
<name>A0A9X0WET8_9GAMM</name>
<comment type="caution">
    <text evidence="1">The sequence shown here is derived from an EMBL/GenBank/DDBJ whole genome shotgun (WGS) entry which is preliminary data.</text>
</comment>